<dbReference type="RefSeq" id="WP_344803453.1">
    <property type="nucleotide sequence ID" value="NZ_BAABBO010000001.1"/>
</dbReference>
<evidence type="ECO:0000313" key="3">
    <source>
        <dbReference type="Proteomes" id="UP001501337"/>
    </source>
</evidence>
<dbReference type="EMBL" id="BAABBO010000001">
    <property type="protein sequence ID" value="GAA3951036.1"/>
    <property type="molecule type" value="Genomic_DNA"/>
</dbReference>
<name>A0ABP7NNQ9_9GAMM</name>
<feature type="chain" id="PRO_5046767521" description="Pilus formation protein N-terminal domain-containing protein" evidence="1">
    <location>
        <begin position="31"/>
        <end position="114"/>
    </location>
</feature>
<accession>A0ABP7NNQ9</accession>
<evidence type="ECO:0000256" key="1">
    <source>
        <dbReference type="SAM" id="SignalP"/>
    </source>
</evidence>
<proteinExistence type="predicted"/>
<feature type="signal peptide" evidence="1">
    <location>
        <begin position="1"/>
        <end position="30"/>
    </location>
</feature>
<gene>
    <name evidence="2" type="ORF">GCM10022278_07760</name>
</gene>
<keyword evidence="1" id="KW-0732">Signal</keyword>
<evidence type="ECO:0000313" key="2">
    <source>
        <dbReference type="EMBL" id="GAA3951036.1"/>
    </source>
</evidence>
<sequence>MKTYISIVTRLGSASLALALTLLMSSVAVAEEISEAGGIVNAIDVAKNTITILDETLQVDPTVAVVVRGKPVPLMMVLEVGDTVLFKAAVSRGERLIVSASVVKDETTMNAYTR</sequence>
<dbReference type="Proteomes" id="UP001501337">
    <property type="component" value="Unassembled WGS sequence"/>
</dbReference>
<protein>
    <recommendedName>
        <fullName evidence="4">Pilus formation protein N-terminal domain-containing protein</fullName>
    </recommendedName>
</protein>
<organism evidence="2 3">
    <name type="scientific">Allohahella marinimesophila</name>
    <dbReference type="NCBI Taxonomy" id="1054972"/>
    <lineage>
        <taxon>Bacteria</taxon>
        <taxon>Pseudomonadati</taxon>
        <taxon>Pseudomonadota</taxon>
        <taxon>Gammaproteobacteria</taxon>
        <taxon>Oceanospirillales</taxon>
        <taxon>Hahellaceae</taxon>
        <taxon>Allohahella</taxon>
    </lineage>
</organism>
<keyword evidence="3" id="KW-1185">Reference proteome</keyword>
<comment type="caution">
    <text evidence="2">The sequence shown here is derived from an EMBL/GenBank/DDBJ whole genome shotgun (WGS) entry which is preliminary data.</text>
</comment>
<reference evidence="3" key="1">
    <citation type="journal article" date="2019" name="Int. J. Syst. Evol. Microbiol.">
        <title>The Global Catalogue of Microorganisms (GCM) 10K type strain sequencing project: providing services to taxonomists for standard genome sequencing and annotation.</title>
        <authorList>
            <consortium name="The Broad Institute Genomics Platform"/>
            <consortium name="The Broad Institute Genome Sequencing Center for Infectious Disease"/>
            <person name="Wu L."/>
            <person name="Ma J."/>
        </authorList>
    </citation>
    <scope>NUCLEOTIDE SEQUENCE [LARGE SCALE GENOMIC DNA]</scope>
    <source>
        <strain evidence="3">JCM 17555</strain>
    </source>
</reference>
<evidence type="ECO:0008006" key="4">
    <source>
        <dbReference type="Google" id="ProtNLM"/>
    </source>
</evidence>